<evidence type="ECO:0000313" key="3">
    <source>
        <dbReference type="Proteomes" id="UP001147746"/>
    </source>
</evidence>
<feature type="compositionally biased region" description="Polar residues" evidence="1">
    <location>
        <begin position="147"/>
        <end position="159"/>
    </location>
</feature>
<feature type="region of interest" description="Disordered" evidence="1">
    <location>
        <begin position="1"/>
        <end position="404"/>
    </location>
</feature>
<dbReference type="OrthoDB" id="428854at2759"/>
<feature type="compositionally biased region" description="Low complexity" evidence="1">
    <location>
        <begin position="106"/>
        <end position="121"/>
    </location>
</feature>
<dbReference type="EMBL" id="JAPZBO010000010">
    <property type="protein sequence ID" value="KAJ5299388.1"/>
    <property type="molecule type" value="Genomic_DNA"/>
</dbReference>
<evidence type="ECO:0000313" key="2">
    <source>
        <dbReference type="EMBL" id="KAJ5299388.1"/>
    </source>
</evidence>
<reference evidence="2" key="1">
    <citation type="submission" date="2022-12" db="EMBL/GenBank/DDBJ databases">
        <authorList>
            <person name="Petersen C."/>
        </authorList>
    </citation>
    <scope>NUCLEOTIDE SEQUENCE</scope>
    <source>
        <strain evidence="2">IBT 21472</strain>
    </source>
</reference>
<sequence>MNCETGGSVTAIAPQPPAFPATSNVAPLPSNPSVPVPNGYPGKSSLSLEVETDGSTSDEQADPFNPDSSVGDNDGDDEDDAGSSKNTPVLVDRPRASSGSAPHLAPSDGSSSTPSSKLSFKPSEHKMRSTADTQAFNSAEDVVSMTRPRQMSSEQEQGTSRSKDRKPPPPPRSHHGKRISITGSTASPSIATPPRSNNRLSYHASSPESLTSARASGTPNASSVYNTAPGDYFSVSSETPRATDSTDSLHRSNSQPKRPPTPPLSRRHSQMRSKSAQSKSSGSRLTMSSLDSESNDSSQPPSPGRSTRSVASSMSQDRKRISMPPPSGEPRSGVTDSLSPPPSSRPNLNQAGRRASSYGSLGTGSSTAPPPPPPRRGRDSQRGSDGGLVSQATEGATLPQPSNASDILADLSRLQKEVDELRRAQGQ</sequence>
<reference evidence="2" key="2">
    <citation type="journal article" date="2023" name="IMA Fungus">
        <title>Comparative genomic study of the Penicillium genus elucidates a diverse pangenome and 15 lateral gene transfer events.</title>
        <authorList>
            <person name="Petersen C."/>
            <person name="Sorensen T."/>
            <person name="Nielsen M.R."/>
            <person name="Sondergaard T.E."/>
            <person name="Sorensen J.L."/>
            <person name="Fitzpatrick D.A."/>
            <person name="Frisvad J.C."/>
            <person name="Nielsen K.L."/>
        </authorList>
    </citation>
    <scope>NUCLEOTIDE SEQUENCE</scope>
    <source>
        <strain evidence="2">IBT 21472</strain>
    </source>
</reference>
<feature type="compositionally biased region" description="Low complexity" evidence="1">
    <location>
        <begin position="356"/>
        <end position="367"/>
    </location>
</feature>
<organism evidence="2 3">
    <name type="scientific">Penicillium atrosanguineum</name>
    <dbReference type="NCBI Taxonomy" id="1132637"/>
    <lineage>
        <taxon>Eukaryota</taxon>
        <taxon>Fungi</taxon>
        <taxon>Dikarya</taxon>
        <taxon>Ascomycota</taxon>
        <taxon>Pezizomycotina</taxon>
        <taxon>Eurotiomycetes</taxon>
        <taxon>Eurotiomycetidae</taxon>
        <taxon>Eurotiales</taxon>
        <taxon>Aspergillaceae</taxon>
        <taxon>Penicillium</taxon>
    </lineage>
</organism>
<feature type="compositionally biased region" description="Polar residues" evidence="1">
    <location>
        <begin position="390"/>
        <end position="404"/>
    </location>
</feature>
<name>A0A9W9TZJ1_9EURO</name>
<proteinExistence type="predicted"/>
<evidence type="ECO:0000256" key="1">
    <source>
        <dbReference type="SAM" id="MobiDB-lite"/>
    </source>
</evidence>
<feature type="compositionally biased region" description="Polar residues" evidence="1">
    <location>
        <begin position="181"/>
        <end position="226"/>
    </location>
</feature>
<feature type="compositionally biased region" description="Low complexity" evidence="1">
    <location>
        <begin position="272"/>
        <end position="298"/>
    </location>
</feature>
<keyword evidence="3" id="KW-1185">Reference proteome</keyword>
<protein>
    <submittedName>
        <fullName evidence="2">Uncharacterized protein</fullName>
    </submittedName>
</protein>
<dbReference type="AlphaFoldDB" id="A0A9W9TZJ1"/>
<dbReference type="Proteomes" id="UP001147746">
    <property type="component" value="Unassembled WGS sequence"/>
</dbReference>
<accession>A0A9W9TZJ1</accession>
<feature type="compositionally biased region" description="Polar residues" evidence="1">
    <location>
        <begin position="234"/>
        <end position="256"/>
    </location>
</feature>
<feature type="compositionally biased region" description="Polar residues" evidence="1">
    <location>
        <begin position="304"/>
        <end position="315"/>
    </location>
</feature>
<gene>
    <name evidence="2" type="ORF">N7476_010945</name>
</gene>
<comment type="caution">
    <text evidence="2">The sequence shown here is derived from an EMBL/GenBank/DDBJ whole genome shotgun (WGS) entry which is preliminary data.</text>
</comment>